<dbReference type="EMBL" id="CP146606">
    <property type="protein sequence ID" value="WYK16952.1"/>
    <property type="molecule type" value="Genomic_DNA"/>
</dbReference>
<evidence type="ECO:0000313" key="2">
    <source>
        <dbReference type="EMBL" id="WYK16952.1"/>
    </source>
</evidence>
<name>A0ABZ2TB75_9RHOB</name>
<dbReference type="Proteomes" id="UP001281305">
    <property type="component" value="Chromosome"/>
</dbReference>
<keyword evidence="3" id="KW-1185">Reference proteome</keyword>
<gene>
    <name evidence="2" type="ORF">RZS32_010985</name>
</gene>
<reference evidence="2 3" key="1">
    <citation type="submission" date="2024-02" db="EMBL/GenBank/DDBJ databases">
        <title>Roseovarius strain W115 nov., isolated from a marine algae.</title>
        <authorList>
            <person name="Lee M.W."/>
            <person name="Lee J.K."/>
            <person name="Kim J.M."/>
            <person name="Choi D.G."/>
            <person name="Baek J.H."/>
            <person name="Bayburt H."/>
            <person name="Jung J.J."/>
            <person name="Han D.M."/>
            <person name="Jeon C.O."/>
        </authorList>
    </citation>
    <scope>NUCLEOTIDE SEQUENCE [LARGE SCALE GENOMIC DNA]</scope>
    <source>
        <strain evidence="2 3">W115</strain>
    </source>
</reference>
<keyword evidence="1" id="KW-0175">Coiled coil</keyword>
<feature type="coiled-coil region" evidence="1">
    <location>
        <begin position="3"/>
        <end position="30"/>
    </location>
</feature>
<evidence type="ECO:0000256" key="1">
    <source>
        <dbReference type="SAM" id="Coils"/>
    </source>
</evidence>
<protein>
    <submittedName>
        <fullName evidence="2">Uncharacterized protein</fullName>
    </submittedName>
</protein>
<proteinExistence type="predicted"/>
<sequence length="81" mass="9299">MENNGYAELIQKIETKIRKLEQENELVVCSDTPRRIAIEIASAVNQSPYLDDGAIMHGEIEKWPTKAELAKNVQIRWIPHL</sequence>
<dbReference type="RefSeq" id="WP_317057023.1">
    <property type="nucleotide sequence ID" value="NZ_CP146606.1"/>
</dbReference>
<evidence type="ECO:0000313" key="3">
    <source>
        <dbReference type="Proteomes" id="UP001281305"/>
    </source>
</evidence>
<accession>A0ABZ2TB75</accession>
<organism evidence="2 3">
    <name type="scientific">Roseovarius rhodophyticola</name>
    <dbReference type="NCBI Taxonomy" id="3080827"/>
    <lineage>
        <taxon>Bacteria</taxon>
        <taxon>Pseudomonadati</taxon>
        <taxon>Pseudomonadota</taxon>
        <taxon>Alphaproteobacteria</taxon>
        <taxon>Rhodobacterales</taxon>
        <taxon>Roseobacteraceae</taxon>
        <taxon>Roseovarius</taxon>
    </lineage>
</organism>